<dbReference type="InterPro" id="IPR041698">
    <property type="entry name" value="Methyltransf_25"/>
</dbReference>
<evidence type="ECO:0000259" key="1">
    <source>
        <dbReference type="Pfam" id="PF13649"/>
    </source>
</evidence>
<protein>
    <submittedName>
        <fullName evidence="2">Methyltransferase domain-containing protein</fullName>
    </submittedName>
</protein>
<evidence type="ECO:0000313" key="2">
    <source>
        <dbReference type="EMBL" id="SEM81891.1"/>
    </source>
</evidence>
<dbReference type="Proteomes" id="UP000199372">
    <property type="component" value="Unassembled WGS sequence"/>
</dbReference>
<dbReference type="Pfam" id="PF13649">
    <property type="entry name" value="Methyltransf_25"/>
    <property type="match status" value="1"/>
</dbReference>
<proteinExistence type="predicted"/>
<feature type="domain" description="Methyltransferase" evidence="1">
    <location>
        <begin position="48"/>
        <end position="136"/>
    </location>
</feature>
<dbReference type="RefSeq" id="WP_175481638.1">
    <property type="nucleotide sequence ID" value="NZ_FOCM01000001.1"/>
</dbReference>
<dbReference type="CDD" id="cd02440">
    <property type="entry name" value="AdoMet_MTases"/>
    <property type="match status" value="1"/>
</dbReference>
<gene>
    <name evidence="2" type="ORF">SAMN04488011_101586</name>
</gene>
<dbReference type="GO" id="GO:0032259">
    <property type="term" value="P:methylation"/>
    <property type="evidence" value="ECO:0007669"/>
    <property type="project" value="UniProtKB-KW"/>
</dbReference>
<dbReference type="SUPFAM" id="SSF53335">
    <property type="entry name" value="S-adenosyl-L-methionine-dependent methyltransferases"/>
    <property type="match status" value="1"/>
</dbReference>
<dbReference type="Gene3D" id="3.40.50.150">
    <property type="entry name" value="Vaccinia Virus protein VP39"/>
    <property type="match status" value="1"/>
</dbReference>
<evidence type="ECO:0000313" key="3">
    <source>
        <dbReference type="Proteomes" id="UP000199372"/>
    </source>
</evidence>
<keyword evidence="3" id="KW-1185">Reference proteome</keyword>
<dbReference type="EMBL" id="FOCM01000001">
    <property type="protein sequence ID" value="SEM81891.1"/>
    <property type="molecule type" value="Genomic_DNA"/>
</dbReference>
<keyword evidence="2" id="KW-0489">Methyltransferase</keyword>
<name>A0A1H8BG52_9RHOB</name>
<dbReference type="AlphaFoldDB" id="A0A1H8BG52"/>
<dbReference type="PANTHER" id="PTHR43591">
    <property type="entry name" value="METHYLTRANSFERASE"/>
    <property type="match status" value="1"/>
</dbReference>
<organism evidence="2 3">
    <name type="scientific">Palleronia pelagia</name>
    <dbReference type="NCBI Taxonomy" id="387096"/>
    <lineage>
        <taxon>Bacteria</taxon>
        <taxon>Pseudomonadati</taxon>
        <taxon>Pseudomonadota</taxon>
        <taxon>Alphaproteobacteria</taxon>
        <taxon>Rhodobacterales</taxon>
        <taxon>Roseobacteraceae</taxon>
        <taxon>Palleronia</taxon>
    </lineage>
</organism>
<dbReference type="GO" id="GO:0008168">
    <property type="term" value="F:methyltransferase activity"/>
    <property type="evidence" value="ECO:0007669"/>
    <property type="project" value="UniProtKB-KW"/>
</dbReference>
<dbReference type="PANTHER" id="PTHR43591:SF24">
    <property type="entry name" value="2-METHOXY-6-POLYPRENYL-1,4-BENZOQUINOL METHYLASE, MITOCHONDRIAL"/>
    <property type="match status" value="1"/>
</dbReference>
<reference evidence="3" key="1">
    <citation type="submission" date="2016-10" db="EMBL/GenBank/DDBJ databases">
        <authorList>
            <person name="Varghese N."/>
            <person name="Submissions S."/>
        </authorList>
    </citation>
    <scope>NUCLEOTIDE SEQUENCE [LARGE SCALE GENOMIC DNA]</scope>
    <source>
        <strain evidence="3">DSM 26893</strain>
    </source>
</reference>
<dbReference type="InterPro" id="IPR029063">
    <property type="entry name" value="SAM-dependent_MTases_sf"/>
</dbReference>
<keyword evidence="2" id="KW-0808">Transferase</keyword>
<accession>A0A1H8BG52</accession>
<sequence length="272" mass="28096">MVNETQKAFWGGDVGARWVEMAPFLDATFTPVTHAVADALGDLSGAVVLDVGCGAGALSRVLAARAGQVQGIDISPAFLAAARARAPGNADYTLADAETDAMPGAPVDAIASQFGMMFFTDTKAALANLRRAARPGARLAFATWAATEVNPWFSVPRALAVAATGPLDSDPDAPGPMRLRDVDATVALMRAAGWQKSRGRALDIVLPQPGTLEQVAYNATRVGGASSVLGHHRADKSTRAAVTGRIAQAFAPWAADGAVHVPARINLFTAVA</sequence>